<dbReference type="EMBL" id="JAEMNV010000008">
    <property type="protein sequence ID" value="MBJ8341747.1"/>
    <property type="molecule type" value="Genomic_DNA"/>
</dbReference>
<proteinExistence type="predicted"/>
<dbReference type="InterPro" id="IPR033904">
    <property type="entry name" value="Trans_IPPS_HH"/>
</dbReference>
<organism evidence="3 4">
    <name type="scientific">Antrihabitans stalagmiti</name>
    <dbReference type="NCBI Taxonomy" id="2799499"/>
    <lineage>
        <taxon>Bacteria</taxon>
        <taxon>Bacillati</taxon>
        <taxon>Actinomycetota</taxon>
        <taxon>Actinomycetes</taxon>
        <taxon>Mycobacteriales</taxon>
        <taxon>Nocardiaceae</taxon>
        <taxon>Antrihabitans</taxon>
    </lineage>
</organism>
<dbReference type="GO" id="GO:0016117">
    <property type="term" value="P:carotenoid biosynthetic process"/>
    <property type="evidence" value="ECO:0007669"/>
    <property type="project" value="UniProtKB-ARBA"/>
</dbReference>
<name>A0A934U5V6_9NOCA</name>
<dbReference type="SFLD" id="SFLDG01212">
    <property type="entry name" value="Phytoene_synthase_like"/>
    <property type="match status" value="1"/>
</dbReference>
<dbReference type="Proteomes" id="UP000655868">
    <property type="component" value="Unassembled WGS sequence"/>
</dbReference>
<dbReference type="GO" id="GO:0051996">
    <property type="term" value="F:squalene synthase [NAD(P)H] activity"/>
    <property type="evidence" value="ECO:0007669"/>
    <property type="project" value="InterPro"/>
</dbReference>
<dbReference type="SFLD" id="SFLDS00005">
    <property type="entry name" value="Isoprenoid_Synthase_Type_I"/>
    <property type="match status" value="1"/>
</dbReference>
<dbReference type="AlphaFoldDB" id="A0A934U5V6"/>
<evidence type="ECO:0000256" key="2">
    <source>
        <dbReference type="ARBA" id="ARBA00022679"/>
    </source>
</evidence>
<dbReference type="InterPro" id="IPR044843">
    <property type="entry name" value="Trans_IPPS_bact-type"/>
</dbReference>
<evidence type="ECO:0000256" key="1">
    <source>
        <dbReference type="ARBA" id="ARBA00004684"/>
    </source>
</evidence>
<dbReference type="CDD" id="cd00683">
    <property type="entry name" value="Trans_IPPS_HH"/>
    <property type="match status" value="1"/>
</dbReference>
<keyword evidence="2" id="KW-0808">Transferase</keyword>
<dbReference type="SFLD" id="SFLDG01018">
    <property type="entry name" value="Squalene/Phytoene_Synthase_Lik"/>
    <property type="match status" value="1"/>
</dbReference>
<dbReference type="InterPro" id="IPR002060">
    <property type="entry name" value="Squ/phyt_synthse"/>
</dbReference>
<dbReference type="RefSeq" id="WP_199706818.1">
    <property type="nucleotide sequence ID" value="NZ_JAEMNV010000008.1"/>
</dbReference>
<comment type="pathway">
    <text evidence="1">Carotenoid biosynthesis; phytoene biosynthesis.</text>
</comment>
<dbReference type="Gene3D" id="1.10.600.10">
    <property type="entry name" value="Farnesyl Diphosphate Synthase"/>
    <property type="match status" value="1"/>
</dbReference>
<accession>A0A934U5V6</accession>
<dbReference type="InterPro" id="IPR019845">
    <property type="entry name" value="Squalene/phytoene_synthase_CS"/>
</dbReference>
<gene>
    <name evidence="3" type="ORF">JGU71_22945</name>
</gene>
<dbReference type="PROSITE" id="PS01044">
    <property type="entry name" value="SQUALEN_PHYTOEN_SYN_1"/>
    <property type="match status" value="1"/>
</dbReference>
<dbReference type="PROSITE" id="PS01045">
    <property type="entry name" value="SQUALEN_PHYTOEN_SYN_2"/>
    <property type="match status" value="1"/>
</dbReference>
<dbReference type="Pfam" id="PF00494">
    <property type="entry name" value="SQS_PSY"/>
    <property type="match status" value="1"/>
</dbReference>
<dbReference type="PANTHER" id="PTHR31480">
    <property type="entry name" value="BIFUNCTIONAL LYCOPENE CYCLASE/PHYTOENE SYNTHASE"/>
    <property type="match status" value="1"/>
</dbReference>
<reference evidence="3" key="1">
    <citation type="submission" date="2020-12" db="EMBL/GenBank/DDBJ databases">
        <title>Antrihabitans popcorni sp. nov. and Antrihabitans auranticaus sp. nov., isolated from a larva cave.</title>
        <authorList>
            <person name="Lee S.D."/>
            <person name="Kim I.S."/>
        </authorList>
    </citation>
    <scope>NUCLEOTIDE SEQUENCE</scope>
    <source>
        <strain evidence="3">YC3-6</strain>
    </source>
</reference>
<comment type="caution">
    <text evidence="3">The sequence shown here is derived from an EMBL/GenBank/DDBJ whole genome shotgun (WGS) entry which is preliminary data.</text>
</comment>
<dbReference type="InterPro" id="IPR008949">
    <property type="entry name" value="Isoprenoid_synthase_dom_sf"/>
</dbReference>
<keyword evidence="4" id="KW-1185">Reference proteome</keyword>
<sequence>MTTPTPQLSVELEAAYDLCREVAVGHGRTYYLATRLLPADRRPGFHSLYAFARTIDDLVDVEAGSSRTWEECARELDRIEAQLHELITADDQRTVELDPNWRPTLLAFADTMARYEVDPDHVWAFLGAMRMDLPGTERFRTRYTTMAELREYMEASAATIGMQLLAVLGAVVPLEVARPCAAALGQAFQLTNFIRDVGEDLQRGRLYLPADELAVFGVDHDLLLHCQRTATTDRRVRNALAHFAAVNRSIYRTARPGIDMLDPQVRPAMRAAYTLYADILDEIEKADFRVLDRRAVVPRSRRFAVAAPEFARALAARRLG</sequence>
<dbReference type="GO" id="GO:0004311">
    <property type="term" value="F:geranylgeranyl diphosphate synthase activity"/>
    <property type="evidence" value="ECO:0007669"/>
    <property type="project" value="InterPro"/>
</dbReference>
<evidence type="ECO:0000313" key="3">
    <source>
        <dbReference type="EMBL" id="MBJ8341747.1"/>
    </source>
</evidence>
<protein>
    <submittedName>
        <fullName evidence="3">Phytoene/squalene synthase family protein</fullName>
    </submittedName>
</protein>
<evidence type="ECO:0000313" key="4">
    <source>
        <dbReference type="Proteomes" id="UP000655868"/>
    </source>
</evidence>
<dbReference type="SUPFAM" id="SSF48576">
    <property type="entry name" value="Terpenoid synthases"/>
    <property type="match status" value="1"/>
</dbReference>